<reference evidence="15" key="1">
    <citation type="submission" date="2025-08" db="UniProtKB">
        <authorList>
            <consortium name="RefSeq"/>
        </authorList>
    </citation>
    <scope>IDENTIFICATION</scope>
</reference>
<evidence type="ECO:0000256" key="9">
    <source>
        <dbReference type="ARBA" id="ARBA00025378"/>
    </source>
</evidence>
<accession>A0ABM3YAS4</accession>
<evidence type="ECO:0000256" key="2">
    <source>
        <dbReference type="ARBA" id="ARBA00008569"/>
    </source>
</evidence>
<dbReference type="GeneID" id="132541430"/>
<feature type="compositionally biased region" description="Basic and acidic residues" evidence="12">
    <location>
        <begin position="42"/>
        <end position="52"/>
    </location>
</feature>
<sequence>MVTEEYIDFVLNIANQKMEENKKRIERFYTCLQHALEREAITNAHSKEKVTEKSNSSYKKKRKTERIPGRYIMAESDKEGENDNDDPGISVTIFPNITDI</sequence>
<keyword evidence="14" id="KW-1185">Reference proteome</keyword>
<proteinExistence type="inferred from homology"/>
<dbReference type="PANTHER" id="PTHR48418:SF1">
    <property type="entry name" value="TRNA WYBUTOSINE-SYNTHESIZING PROTEIN 3"/>
    <property type="match status" value="1"/>
</dbReference>
<evidence type="ECO:0000256" key="7">
    <source>
        <dbReference type="ARBA" id="ARBA00022691"/>
    </source>
</evidence>
<evidence type="ECO:0000256" key="3">
    <source>
        <dbReference type="ARBA" id="ARBA00012750"/>
    </source>
</evidence>
<evidence type="ECO:0000256" key="4">
    <source>
        <dbReference type="ARBA" id="ARBA00016536"/>
    </source>
</evidence>
<name>A0ABM3YAS4_ERIEU</name>
<dbReference type="InterPro" id="IPR003827">
    <property type="entry name" value="tRNA_yW-synthesising"/>
</dbReference>
<dbReference type="SUPFAM" id="SSF111278">
    <property type="entry name" value="SSo0622-like"/>
    <property type="match status" value="1"/>
</dbReference>
<comment type="catalytic activity">
    <reaction evidence="11">
        <text>4-demethyl-7-[(3S)-3-amino-3-carboxypropyl]wyosine(37) in tRNA(Phe) + S-adenosyl-L-methionine = 7-[(3S)-3-amino-3-carboxypropyl]wyosine(37) in tRNA(Phe) + S-adenosyl-L-homocysteine + H(+)</text>
        <dbReference type="Rhea" id="RHEA:36635"/>
        <dbReference type="Rhea" id="RHEA-COMP:10378"/>
        <dbReference type="Rhea" id="RHEA-COMP:10379"/>
        <dbReference type="ChEBI" id="CHEBI:15378"/>
        <dbReference type="ChEBI" id="CHEBI:57856"/>
        <dbReference type="ChEBI" id="CHEBI:59789"/>
        <dbReference type="ChEBI" id="CHEBI:73543"/>
        <dbReference type="ChEBI" id="CHEBI:73550"/>
        <dbReference type="EC" id="2.1.1.282"/>
    </reaction>
</comment>
<dbReference type="Pfam" id="PF02676">
    <property type="entry name" value="TYW3"/>
    <property type="match status" value="1"/>
</dbReference>
<comment type="function">
    <text evidence="9">Probable S-adenosyl-L-methionine-dependent methyltransferase that acts as a component of the wybutosine biosynthesis pathway. Wybutosine is a hyper modified guanosine with a tricyclic base found at the 3'-position adjacent to the anticodon of eukaryotic phenylalanine tRNA.</text>
</comment>
<comment type="similarity">
    <text evidence="2">Belongs to the TYW3 family.</text>
</comment>
<evidence type="ECO:0000313" key="14">
    <source>
        <dbReference type="Proteomes" id="UP001652624"/>
    </source>
</evidence>
<dbReference type="EC" id="2.1.1.282" evidence="3"/>
<comment type="pathway">
    <text evidence="1">tRNA modification; wybutosine-tRNA(Phe) biosynthesis.</text>
</comment>
<keyword evidence="7" id="KW-0949">S-adenosyl-L-methionine</keyword>
<organism evidence="14 15">
    <name type="scientific">Erinaceus europaeus</name>
    <name type="common">Western European hedgehog</name>
    <dbReference type="NCBI Taxonomy" id="9365"/>
    <lineage>
        <taxon>Eukaryota</taxon>
        <taxon>Metazoa</taxon>
        <taxon>Chordata</taxon>
        <taxon>Craniata</taxon>
        <taxon>Vertebrata</taxon>
        <taxon>Euteleostomi</taxon>
        <taxon>Mammalia</taxon>
        <taxon>Eutheria</taxon>
        <taxon>Laurasiatheria</taxon>
        <taxon>Eulipotyphla</taxon>
        <taxon>Erinaceidae</taxon>
        <taxon>Erinaceinae</taxon>
        <taxon>Erinaceus</taxon>
    </lineage>
</organism>
<dbReference type="Gene3D" id="3.30.1960.10">
    <property type="entry name" value="tRNA wybutosine-synthesizing-like"/>
    <property type="match status" value="1"/>
</dbReference>
<evidence type="ECO:0000256" key="11">
    <source>
        <dbReference type="ARBA" id="ARBA00049202"/>
    </source>
</evidence>
<evidence type="ECO:0000256" key="12">
    <source>
        <dbReference type="SAM" id="MobiDB-lite"/>
    </source>
</evidence>
<keyword evidence="5" id="KW-0489">Methyltransferase</keyword>
<dbReference type="InterPro" id="IPR036602">
    <property type="entry name" value="tRNA_yW-synthesising-like_sf"/>
</dbReference>
<evidence type="ECO:0000256" key="6">
    <source>
        <dbReference type="ARBA" id="ARBA00022679"/>
    </source>
</evidence>
<feature type="domain" description="tRNA wybutosine-synthesizing protein" evidence="13">
    <location>
        <begin position="1"/>
        <end position="33"/>
    </location>
</feature>
<feature type="region of interest" description="Disordered" evidence="12">
    <location>
        <begin position="42"/>
        <end position="90"/>
    </location>
</feature>
<keyword evidence="6" id="KW-0808">Transferase</keyword>
<gene>
    <name evidence="15" type="primary">TYW3</name>
</gene>
<evidence type="ECO:0000256" key="1">
    <source>
        <dbReference type="ARBA" id="ARBA00004797"/>
    </source>
</evidence>
<protein>
    <recommendedName>
        <fullName evidence="4">tRNA wybutosine-synthesizing protein 3 homolog</fullName>
        <ecNumber evidence="3">2.1.1.282</ecNumber>
    </recommendedName>
    <alternativeName>
        <fullName evidence="10">tRNA(Phe) 7-((3-amino-3-carboxypropyl)-4-demethylwyosine(37)-N(4))-methyltransferase</fullName>
    </alternativeName>
</protein>
<dbReference type="Proteomes" id="UP001652624">
    <property type="component" value="Chromosome 11"/>
</dbReference>
<evidence type="ECO:0000256" key="5">
    <source>
        <dbReference type="ARBA" id="ARBA00022603"/>
    </source>
</evidence>
<evidence type="ECO:0000259" key="13">
    <source>
        <dbReference type="Pfam" id="PF02676"/>
    </source>
</evidence>
<keyword evidence="8" id="KW-0819">tRNA processing</keyword>
<dbReference type="PANTHER" id="PTHR48418">
    <property type="entry name" value="TRNA WYBUTOSINE-SYNTHESIZING PROTEIN 3"/>
    <property type="match status" value="1"/>
</dbReference>
<evidence type="ECO:0000256" key="10">
    <source>
        <dbReference type="ARBA" id="ARBA00030554"/>
    </source>
</evidence>
<evidence type="ECO:0000313" key="15">
    <source>
        <dbReference type="RefSeq" id="XP_060058168.1"/>
    </source>
</evidence>
<dbReference type="RefSeq" id="XP_060058168.1">
    <property type="nucleotide sequence ID" value="XM_060202185.1"/>
</dbReference>
<evidence type="ECO:0000256" key="8">
    <source>
        <dbReference type="ARBA" id="ARBA00022694"/>
    </source>
</evidence>